<comment type="caution">
    <text evidence="6">The sequence shown here is derived from an EMBL/GenBank/DDBJ whole genome shotgun (WGS) entry which is preliminary data.</text>
</comment>
<keyword evidence="7" id="KW-1185">Reference proteome</keyword>
<dbReference type="InterPro" id="IPR036187">
    <property type="entry name" value="DNA_mismatch_repair_MutS_sf"/>
</dbReference>
<feature type="transmembrane region" description="Helical" evidence="4">
    <location>
        <begin position="227"/>
        <end position="247"/>
    </location>
</feature>
<evidence type="ECO:0000256" key="4">
    <source>
        <dbReference type="SAM" id="Phobius"/>
    </source>
</evidence>
<reference evidence="6 7" key="1">
    <citation type="submission" date="2010-08" db="EMBL/GenBank/DDBJ databases">
        <authorList>
            <person name="Weinstock G."/>
            <person name="Sodergren E."/>
            <person name="Clifton S."/>
            <person name="Fulton L."/>
            <person name="Fulton B."/>
            <person name="Courtney L."/>
            <person name="Fronick C."/>
            <person name="Harrison M."/>
            <person name="Strong C."/>
            <person name="Farmer C."/>
            <person name="Delahaunty K."/>
            <person name="Markovic C."/>
            <person name="Hall O."/>
            <person name="Minx P."/>
            <person name="Tomlinson C."/>
            <person name="Mitreva M."/>
            <person name="Hou S."/>
            <person name="Chen J."/>
            <person name="Wollam A."/>
            <person name="Pepin K.H."/>
            <person name="Johnson M."/>
            <person name="Bhonagiri V."/>
            <person name="Zhang X."/>
            <person name="Suruliraj S."/>
            <person name="Warren W."/>
            <person name="Chinwalla A."/>
            <person name="Mardis E.R."/>
            <person name="Wilson R.K."/>
        </authorList>
    </citation>
    <scope>NUCLEOTIDE SEQUENCE [LARGE SCALE GENOMIC DNA]</scope>
    <source>
        <strain evidence="6 7">F0399</strain>
    </source>
</reference>
<keyword evidence="4" id="KW-0812">Transmembrane</keyword>
<dbReference type="Gene3D" id="3.40.50.300">
    <property type="entry name" value="P-loop containing nucleotide triphosphate hydrolases"/>
    <property type="match status" value="1"/>
</dbReference>
<dbReference type="AlphaFoldDB" id="E7N579"/>
<dbReference type="GO" id="GO:0006298">
    <property type="term" value="P:mismatch repair"/>
    <property type="evidence" value="ECO:0007669"/>
    <property type="project" value="InterPro"/>
</dbReference>
<dbReference type="GO" id="GO:0005829">
    <property type="term" value="C:cytosol"/>
    <property type="evidence" value="ECO:0007669"/>
    <property type="project" value="TreeGrafter"/>
</dbReference>
<sequence>MIYNIRCHCYKKIGRRGVLLKKDFYENAWENALMLAASLRREHRRLVFARTLVFPAAGAALIHGYDRGAAGEMLLGLFLVVLFAVLVARHARLERRRRFMEAYLSVVAGYLARFAGTWKSEPVTGAQYRKAKRPPDADLHIFGTASLYQYLCCARTLAGRDRLARALTATPRDLMRTRRRQAAVAELLAHPLLCLELTARGVRLPDGHDTRALVRELAQQVSISPRLYCAVGAVFSLAGFAALLWALLGGGTWGLPLTIWSLNMALALVFYPRTQRVLAPLGRMAQELRLYGNIFRALERAPLRGDALRETLAPLSTPMRATRAQSSLTRLADCVAMRRNFVFFVLANALFLWDFHCRAYFARWRSRAGAAAPGWLEVWAEMEVLLSLAMIGHTREVHAFPTFLDEASPRLVARDAMPFVLTEEAGTPNDADLSAGALVITGSNMSGKTTYMRVLGSNMVLAYAGAPVCAKSFALTPMAVYTSIQIQDDLAGGISTFYAELLRIKKMMAYSRKGRPMLILIDEIFRGTNSADRIVGAREAIRHLTLPHAITIVTTHDFELCDLGKEGIPIRNAHFEEHYEGDRILFDFKIREGRCRTTNAQYLLRMAGILT</sequence>
<keyword evidence="4" id="KW-1133">Transmembrane helix</keyword>
<dbReference type="SUPFAM" id="SSF52540">
    <property type="entry name" value="P-loop containing nucleoside triphosphate hydrolases"/>
    <property type="match status" value="1"/>
</dbReference>
<feature type="transmembrane region" description="Helical" evidence="4">
    <location>
        <begin position="71"/>
        <end position="88"/>
    </location>
</feature>
<dbReference type="Proteomes" id="UP000004633">
    <property type="component" value="Unassembled WGS sequence"/>
</dbReference>
<feature type="transmembrane region" description="Helical" evidence="4">
    <location>
        <begin position="47"/>
        <end position="65"/>
    </location>
</feature>
<dbReference type="GO" id="GO:0140664">
    <property type="term" value="F:ATP-dependent DNA damage sensor activity"/>
    <property type="evidence" value="ECO:0007669"/>
    <property type="project" value="InterPro"/>
</dbReference>
<gene>
    <name evidence="6" type="ORF">HMPREF9555_02174</name>
</gene>
<organism evidence="6 7">
    <name type="scientific">Selenomonas artemidis F0399</name>
    <dbReference type="NCBI Taxonomy" id="749551"/>
    <lineage>
        <taxon>Bacteria</taxon>
        <taxon>Bacillati</taxon>
        <taxon>Bacillota</taxon>
        <taxon>Negativicutes</taxon>
        <taxon>Selenomonadales</taxon>
        <taxon>Selenomonadaceae</taxon>
        <taxon>Selenomonas</taxon>
    </lineage>
</organism>
<dbReference type="Pfam" id="PF00488">
    <property type="entry name" value="MutS_V"/>
    <property type="match status" value="1"/>
</dbReference>
<evidence type="ECO:0000256" key="1">
    <source>
        <dbReference type="ARBA" id="ARBA00022741"/>
    </source>
</evidence>
<dbReference type="STRING" id="749551.HMPREF9555_02174"/>
<evidence type="ECO:0000313" key="6">
    <source>
        <dbReference type="EMBL" id="EFW28653.1"/>
    </source>
</evidence>
<keyword evidence="2" id="KW-0067">ATP-binding</keyword>
<evidence type="ECO:0000313" key="7">
    <source>
        <dbReference type="Proteomes" id="UP000004633"/>
    </source>
</evidence>
<dbReference type="GO" id="GO:0005524">
    <property type="term" value="F:ATP binding"/>
    <property type="evidence" value="ECO:0007669"/>
    <property type="project" value="UniProtKB-KW"/>
</dbReference>
<dbReference type="GO" id="GO:0030983">
    <property type="term" value="F:mismatched DNA binding"/>
    <property type="evidence" value="ECO:0007669"/>
    <property type="project" value="InterPro"/>
</dbReference>
<evidence type="ECO:0000256" key="3">
    <source>
        <dbReference type="ARBA" id="ARBA00023125"/>
    </source>
</evidence>
<proteinExistence type="predicted"/>
<feature type="domain" description="DNA mismatch repair proteins mutS family" evidence="5">
    <location>
        <begin position="435"/>
        <end position="611"/>
    </location>
</feature>
<evidence type="ECO:0000256" key="2">
    <source>
        <dbReference type="ARBA" id="ARBA00022840"/>
    </source>
</evidence>
<dbReference type="RefSeq" id="WP_009350821.1">
    <property type="nucleotide sequence ID" value="NZ_GL638158.1"/>
</dbReference>
<dbReference type="EMBL" id="AECV01000063">
    <property type="protein sequence ID" value="EFW28653.1"/>
    <property type="molecule type" value="Genomic_DNA"/>
</dbReference>
<feature type="transmembrane region" description="Helical" evidence="4">
    <location>
        <begin position="253"/>
        <end position="271"/>
    </location>
</feature>
<dbReference type="InterPro" id="IPR045076">
    <property type="entry name" value="MutS"/>
</dbReference>
<protein>
    <submittedName>
        <fullName evidence="6">MutS domain V protein</fullName>
    </submittedName>
</protein>
<dbReference type="InterPro" id="IPR027417">
    <property type="entry name" value="P-loop_NTPase"/>
</dbReference>
<keyword evidence="4" id="KW-0472">Membrane</keyword>
<dbReference type="InterPro" id="IPR000432">
    <property type="entry name" value="DNA_mismatch_repair_MutS_C"/>
</dbReference>
<keyword evidence="1" id="KW-0547">Nucleotide-binding</keyword>
<dbReference type="PANTHER" id="PTHR11361:SF99">
    <property type="entry name" value="DNA MISMATCH REPAIR PROTEIN"/>
    <property type="match status" value="1"/>
</dbReference>
<dbReference type="SUPFAM" id="SSF48334">
    <property type="entry name" value="DNA repair protein MutS, domain III"/>
    <property type="match status" value="1"/>
</dbReference>
<accession>E7N579</accession>
<evidence type="ECO:0000259" key="5">
    <source>
        <dbReference type="SMART" id="SM00534"/>
    </source>
</evidence>
<dbReference type="PANTHER" id="PTHR11361">
    <property type="entry name" value="DNA MISMATCH REPAIR PROTEIN MUTS FAMILY MEMBER"/>
    <property type="match status" value="1"/>
</dbReference>
<dbReference type="SMART" id="SM00534">
    <property type="entry name" value="MUTSac"/>
    <property type="match status" value="1"/>
</dbReference>
<dbReference type="HOGENOM" id="CLU_030717_0_0_9"/>
<name>E7N579_9FIRM</name>
<keyword evidence="3" id="KW-0238">DNA-binding</keyword>